<organism evidence="2 3">
    <name type="scientific">Lentinus tigrinus ALCF2SS1-6</name>
    <dbReference type="NCBI Taxonomy" id="1328759"/>
    <lineage>
        <taxon>Eukaryota</taxon>
        <taxon>Fungi</taxon>
        <taxon>Dikarya</taxon>
        <taxon>Basidiomycota</taxon>
        <taxon>Agaricomycotina</taxon>
        <taxon>Agaricomycetes</taxon>
        <taxon>Polyporales</taxon>
        <taxon>Polyporaceae</taxon>
        <taxon>Lentinus</taxon>
    </lineage>
</organism>
<name>A0A5C2S7V4_9APHY</name>
<gene>
    <name evidence="2" type="ORF">L227DRAFT_575956</name>
</gene>
<dbReference type="EMBL" id="ML122268">
    <property type="protein sequence ID" value="RPD59955.1"/>
    <property type="molecule type" value="Genomic_DNA"/>
</dbReference>
<keyword evidence="3" id="KW-1185">Reference proteome</keyword>
<feature type="compositionally biased region" description="Polar residues" evidence="1">
    <location>
        <begin position="24"/>
        <end position="36"/>
    </location>
</feature>
<evidence type="ECO:0000313" key="2">
    <source>
        <dbReference type="EMBL" id="RPD59955.1"/>
    </source>
</evidence>
<dbReference type="Proteomes" id="UP000313359">
    <property type="component" value="Unassembled WGS sequence"/>
</dbReference>
<evidence type="ECO:0000313" key="3">
    <source>
        <dbReference type="Proteomes" id="UP000313359"/>
    </source>
</evidence>
<proteinExistence type="predicted"/>
<dbReference type="AlphaFoldDB" id="A0A5C2S7V4"/>
<protein>
    <submittedName>
        <fullName evidence="2">Uncharacterized protein</fullName>
    </submittedName>
</protein>
<reference evidence="2" key="1">
    <citation type="journal article" date="2018" name="Genome Biol. Evol.">
        <title>Genomics and development of Lentinus tigrinus, a white-rot wood-decaying mushroom with dimorphic fruiting bodies.</title>
        <authorList>
            <person name="Wu B."/>
            <person name="Xu Z."/>
            <person name="Knudson A."/>
            <person name="Carlson A."/>
            <person name="Chen N."/>
            <person name="Kovaka S."/>
            <person name="LaButti K."/>
            <person name="Lipzen A."/>
            <person name="Pennachio C."/>
            <person name="Riley R."/>
            <person name="Schakwitz W."/>
            <person name="Umezawa K."/>
            <person name="Ohm R.A."/>
            <person name="Grigoriev I.V."/>
            <person name="Nagy L.G."/>
            <person name="Gibbons J."/>
            <person name="Hibbett D."/>
        </authorList>
    </citation>
    <scope>NUCLEOTIDE SEQUENCE [LARGE SCALE GENOMIC DNA]</scope>
    <source>
        <strain evidence="2">ALCF2SS1-6</strain>
    </source>
</reference>
<evidence type="ECO:0000256" key="1">
    <source>
        <dbReference type="SAM" id="MobiDB-lite"/>
    </source>
</evidence>
<accession>A0A5C2S7V4</accession>
<sequence length="73" mass="7750">MACIVLAQRACCAHVGPGAGQGAFDSSSFSARSTPQPDYENLADDEEERALFDWWSDDGLMVTNLVEGGAGRV</sequence>
<feature type="region of interest" description="Disordered" evidence="1">
    <location>
        <begin position="20"/>
        <end position="40"/>
    </location>
</feature>